<evidence type="ECO:0000256" key="3">
    <source>
        <dbReference type="ARBA" id="ARBA00022679"/>
    </source>
</evidence>
<feature type="compositionally biased region" description="Basic and acidic residues" evidence="11">
    <location>
        <begin position="233"/>
        <end position="260"/>
    </location>
</feature>
<comment type="caution">
    <text evidence="15">The sequence shown here is derived from an EMBL/GenBank/DDBJ whole genome shotgun (WGS) entry which is preliminary data.</text>
</comment>
<protein>
    <recommendedName>
        <fullName evidence="2">RBR-type E3 ubiquitin transferase</fullName>
        <ecNumber evidence="2">2.3.2.31</ecNumber>
    </recommendedName>
</protein>
<dbReference type="PROSITE" id="PS00518">
    <property type="entry name" value="ZF_RING_1"/>
    <property type="match status" value="4"/>
</dbReference>
<feature type="compositionally biased region" description="Low complexity" evidence="11">
    <location>
        <begin position="206"/>
        <end position="232"/>
    </location>
</feature>
<feature type="zinc finger region" description="C3H1-type" evidence="9">
    <location>
        <begin position="98"/>
        <end position="121"/>
    </location>
</feature>
<reference evidence="15 16" key="1">
    <citation type="submission" date="2020-01" db="EMBL/GenBank/DDBJ databases">
        <authorList>
            <person name="Gupta K D."/>
        </authorList>
    </citation>
    <scope>NUCLEOTIDE SEQUENCE [LARGE SCALE GENOMIC DNA]</scope>
</reference>
<feature type="domain" description="C3H1-type" evidence="13">
    <location>
        <begin position="22"/>
        <end position="50"/>
    </location>
</feature>
<name>A0A8S0X2L4_CYCAE</name>
<dbReference type="EMBL" id="CACVBS010000047">
    <property type="protein sequence ID" value="CAA7265212.1"/>
    <property type="molecule type" value="Genomic_DNA"/>
</dbReference>
<dbReference type="Pfam" id="PF26200">
    <property type="entry name" value="Rcat_RNF216"/>
    <property type="match status" value="1"/>
</dbReference>
<feature type="compositionally biased region" description="Basic and acidic residues" evidence="11">
    <location>
        <begin position="1357"/>
        <end position="1367"/>
    </location>
</feature>
<feature type="domain" description="C3H1-type" evidence="13">
    <location>
        <begin position="3236"/>
        <end position="3264"/>
    </location>
</feature>
<dbReference type="InterPro" id="IPR001841">
    <property type="entry name" value="Znf_RING"/>
</dbReference>
<dbReference type="SMART" id="SM00647">
    <property type="entry name" value="IBR"/>
    <property type="match status" value="6"/>
</dbReference>
<dbReference type="Gene3D" id="4.10.1000.10">
    <property type="entry name" value="Zinc finger, CCCH-type"/>
    <property type="match status" value="3"/>
</dbReference>
<feature type="region of interest" description="Disordered" evidence="11">
    <location>
        <begin position="3503"/>
        <end position="3577"/>
    </location>
</feature>
<evidence type="ECO:0000256" key="2">
    <source>
        <dbReference type="ARBA" id="ARBA00012251"/>
    </source>
</evidence>
<dbReference type="SUPFAM" id="SSF57850">
    <property type="entry name" value="RING/U-box"/>
    <property type="match status" value="7"/>
</dbReference>
<dbReference type="SUPFAM" id="SSF90229">
    <property type="entry name" value="CCCH zinc finger"/>
    <property type="match status" value="2"/>
</dbReference>
<keyword evidence="6 9" id="KW-0863">Zinc-finger</keyword>
<evidence type="ECO:0000259" key="12">
    <source>
        <dbReference type="PROSITE" id="PS50089"/>
    </source>
</evidence>
<dbReference type="CDD" id="cd22249">
    <property type="entry name" value="UDM1_RNF168_RNF169-like"/>
    <property type="match status" value="2"/>
</dbReference>
<feature type="domain" description="RING-type" evidence="14">
    <location>
        <begin position="4117"/>
        <end position="4343"/>
    </location>
</feature>
<keyword evidence="3" id="KW-0808">Transferase</keyword>
<feature type="region of interest" description="Disordered" evidence="11">
    <location>
        <begin position="3387"/>
        <end position="3419"/>
    </location>
</feature>
<gene>
    <name evidence="15" type="ORF">AAE3_LOCUS7348</name>
</gene>
<feature type="domain" description="C3H1-type" evidence="13">
    <location>
        <begin position="176"/>
        <end position="204"/>
    </location>
</feature>
<dbReference type="Gene3D" id="3.30.70.330">
    <property type="match status" value="1"/>
</dbReference>
<evidence type="ECO:0000256" key="1">
    <source>
        <dbReference type="ARBA" id="ARBA00001798"/>
    </source>
</evidence>
<feature type="compositionally biased region" description="Basic and acidic residues" evidence="11">
    <location>
        <begin position="2198"/>
        <end position="2221"/>
    </location>
</feature>
<feature type="compositionally biased region" description="Polar residues" evidence="11">
    <location>
        <begin position="3387"/>
        <end position="3399"/>
    </location>
</feature>
<comment type="catalytic activity">
    <reaction evidence="1">
        <text>[E2 ubiquitin-conjugating enzyme]-S-ubiquitinyl-L-cysteine + [acceptor protein]-L-lysine = [E2 ubiquitin-conjugating enzyme]-L-cysteine + [acceptor protein]-N(6)-ubiquitinyl-L-lysine.</text>
        <dbReference type="EC" id="2.3.2.31"/>
    </reaction>
</comment>
<feature type="domain" description="RING-type" evidence="12">
    <location>
        <begin position="1935"/>
        <end position="1981"/>
    </location>
</feature>
<dbReference type="Pfam" id="PF22191">
    <property type="entry name" value="IBR_1"/>
    <property type="match status" value="2"/>
</dbReference>
<dbReference type="CDD" id="cd22585">
    <property type="entry name" value="Rcat_RBR_DEAH12-like"/>
    <property type="match status" value="3"/>
</dbReference>
<feature type="compositionally biased region" description="Low complexity" evidence="11">
    <location>
        <begin position="82"/>
        <end position="93"/>
    </location>
</feature>
<evidence type="ECO:0000256" key="11">
    <source>
        <dbReference type="SAM" id="MobiDB-lite"/>
    </source>
</evidence>
<dbReference type="InterPro" id="IPR031127">
    <property type="entry name" value="E3_UB_ligase_RBR"/>
</dbReference>
<evidence type="ECO:0000256" key="5">
    <source>
        <dbReference type="ARBA" id="ARBA00022737"/>
    </source>
</evidence>
<dbReference type="CDD" id="cd00590">
    <property type="entry name" value="RRM_SF"/>
    <property type="match status" value="1"/>
</dbReference>
<evidence type="ECO:0000256" key="8">
    <source>
        <dbReference type="ARBA" id="ARBA00022833"/>
    </source>
</evidence>
<feature type="region of interest" description="Disordered" evidence="11">
    <location>
        <begin position="1"/>
        <end position="25"/>
    </location>
</feature>
<dbReference type="PROSITE" id="PS00028">
    <property type="entry name" value="ZINC_FINGER_C2H2_1"/>
    <property type="match status" value="3"/>
</dbReference>
<evidence type="ECO:0000259" key="14">
    <source>
        <dbReference type="PROSITE" id="PS51873"/>
    </source>
</evidence>
<feature type="region of interest" description="Disordered" evidence="11">
    <location>
        <begin position="1302"/>
        <end position="1324"/>
    </location>
</feature>
<feature type="zinc finger region" description="C3H1-type" evidence="9">
    <location>
        <begin position="3333"/>
        <end position="3361"/>
    </location>
</feature>
<dbReference type="Pfam" id="PF00097">
    <property type="entry name" value="zf-C3HC4"/>
    <property type="match status" value="1"/>
</dbReference>
<evidence type="ECO:0000256" key="10">
    <source>
        <dbReference type="SAM" id="Coils"/>
    </source>
</evidence>
<dbReference type="Pfam" id="PF01485">
    <property type="entry name" value="IBR"/>
    <property type="match status" value="2"/>
</dbReference>
<dbReference type="Gene3D" id="3.30.40.10">
    <property type="entry name" value="Zinc/RING finger domain, C3HC4 (zinc finger)"/>
    <property type="match status" value="4"/>
</dbReference>
<feature type="compositionally biased region" description="Low complexity" evidence="11">
    <location>
        <begin position="135"/>
        <end position="145"/>
    </location>
</feature>
<evidence type="ECO:0000256" key="9">
    <source>
        <dbReference type="PROSITE-ProRule" id="PRU00723"/>
    </source>
</evidence>
<feature type="domain" description="RING-type" evidence="12">
    <location>
        <begin position="950"/>
        <end position="997"/>
    </location>
</feature>
<feature type="compositionally biased region" description="Polar residues" evidence="11">
    <location>
        <begin position="3282"/>
        <end position="3321"/>
    </location>
</feature>
<keyword evidence="4 9" id="KW-0479">Metal-binding</keyword>
<feature type="domain" description="RING-type" evidence="14">
    <location>
        <begin position="2786"/>
        <end position="3015"/>
    </location>
</feature>
<evidence type="ECO:0000259" key="13">
    <source>
        <dbReference type="PROSITE" id="PS50103"/>
    </source>
</evidence>
<feature type="domain" description="C3H1-type" evidence="13">
    <location>
        <begin position="98"/>
        <end position="121"/>
    </location>
</feature>
<dbReference type="Pfam" id="PF00642">
    <property type="entry name" value="zf-CCCH"/>
    <property type="match status" value="1"/>
</dbReference>
<evidence type="ECO:0000256" key="4">
    <source>
        <dbReference type="ARBA" id="ARBA00022723"/>
    </source>
</evidence>
<dbReference type="PROSITE" id="PS50089">
    <property type="entry name" value="ZF_RING_2"/>
    <property type="match status" value="3"/>
</dbReference>
<dbReference type="Pfam" id="PF18044">
    <property type="entry name" value="zf-CCCH_4"/>
    <property type="match status" value="1"/>
</dbReference>
<feature type="region of interest" description="Disordered" evidence="11">
    <location>
        <begin position="2180"/>
        <end position="2246"/>
    </location>
</feature>
<dbReference type="SMART" id="SM00355">
    <property type="entry name" value="ZnF_C2H2"/>
    <property type="match status" value="3"/>
</dbReference>
<evidence type="ECO:0000313" key="15">
    <source>
        <dbReference type="EMBL" id="CAA7265212.1"/>
    </source>
</evidence>
<dbReference type="InterPro" id="IPR017907">
    <property type="entry name" value="Znf_RING_CS"/>
</dbReference>
<feature type="zinc finger region" description="C3H1-type" evidence="9">
    <location>
        <begin position="22"/>
        <end position="50"/>
    </location>
</feature>
<feature type="zinc finger region" description="C3H1-type" evidence="9">
    <location>
        <begin position="3236"/>
        <end position="3264"/>
    </location>
</feature>
<dbReference type="OrthoDB" id="1431934at2759"/>
<dbReference type="Proteomes" id="UP000467700">
    <property type="component" value="Unassembled WGS sequence"/>
</dbReference>
<keyword evidence="7" id="KW-0833">Ubl conjugation pathway</keyword>
<dbReference type="EC" id="2.3.2.31" evidence="2"/>
<keyword evidence="16" id="KW-1185">Reference proteome</keyword>
<feature type="region of interest" description="Disordered" evidence="11">
    <location>
        <begin position="1338"/>
        <end position="1367"/>
    </location>
</feature>
<evidence type="ECO:0000256" key="6">
    <source>
        <dbReference type="ARBA" id="ARBA00022771"/>
    </source>
</evidence>
<dbReference type="Gene3D" id="1.20.120.1750">
    <property type="match status" value="3"/>
</dbReference>
<dbReference type="InterPro" id="IPR036855">
    <property type="entry name" value="Znf_CCCH_sf"/>
</dbReference>
<dbReference type="GO" id="GO:0016567">
    <property type="term" value="P:protein ubiquitination"/>
    <property type="evidence" value="ECO:0007669"/>
    <property type="project" value="InterPro"/>
</dbReference>
<feature type="domain" description="RING-type" evidence="12">
    <location>
        <begin position="2790"/>
        <end position="2827"/>
    </location>
</feature>
<keyword evidence="8 9" id="KW-0862">Zinc</keyword>
<dbReference type="CDD" id="cd20335">
    <property type="entry name" value="BRcat_RBR"/>
    <property type="match status" value="3"/>
</dbReference>
<sequence length="4458" mass="505193">MSTAGTQAAGKGPDKGRRGGRNGGAGLCRSYQGNGKCRFGDNCKFQHVRRGGGSSSTELTEERLANNEPIIGSPLMPPTPLPTSNEPSSSTPSTYLGVCKSYRVTGRCRTGPSCKLQHMRDEQLASVQQDEEHSTTIPPDSTTTDVLSATHSEAGPTISNVTQAVTNTAPAAPTSGGPKRFCHAWKRSGTCPRGEKCPYEHVRNETQQGGSSSNTTASNNRRNSRQAQAQATRVKEENRKKELERQAEEEAARAREDQERLRREIELEEQRLRDVERVFAESRAAKAREEEQRRQEQARREREEQERKKREREAIREAMREAGRRAKEEQQRREQERQLAEARAREEEARRAEEARLLEEERLRQEEQRRAEQARREEQERKRREKKERQEAARRAREEQRRLEEERQAEEERRRLEEQRERERIARANLEEKRRQDAAIVEQYLVLDAAGLITCSAGLEVQHVVAGFDLCKITIKNLPKNARRAEISDLFVQQGVETAEFHIFQVKDDPTTRGRKLEAVVIVNAEYGQAIAAGLDEIEFRNEKLKFEVSENASGNAMASGRAWPFMTISWKPPTETIVATYMSREEAQVNIQKINGKTLDGRYLRAVLDEGRPNKLQFGAIRTTGVKITGWPLLRMYDSEFEALVGAQSFNLKTLKAPRYDHEQTVATLRATVSAQAGVRMSTYNVSPAAANAGEEWKVKVHFDDWEDVKSAHGFFDKKRLPSGAYLRAWHPKPLQYSIRIPTPQYQAQKKIWDALAEKKPGSDAHIHANPGDRGDVMFIRVLGEDKKAAGSLKVRVESLVAGERLDATYWHPSFLSTRDTRALFDRVSQQTKVFIRSDFKTRSLKVYGESEGIEEAKKLILEEVDRRAQLETSRVVPVASAGYFVREGLAKLKELIGEDNVNFNLFTRKLTIKGGEEARHHMQRLIDESHSQTELGGVVPLADGAESCPLCFCDATTGEELGCGHRYCAGCLRHFLTSAADANDFKFPLACMMCNVPVAIPLLRAFLTPQVFENLVEAAFTAYLEKHPQELRYCTTPDCKQIYRLCPACFSNICPACDEESHEGMTCEERRIQSDPAEQERLNNELAERSGYKRCPRCRVMMEKTEGCNHMECRCGAHFCWRCLAAFDTSDETYAHMRTAHGGIYDENPAGVQQAGGALHLDANFVQEQLDVLERIERQRLAVEQWEVDLNHLWRDQEVEGRARAEARIRRAEELQRERMEVARIQRQEELERERRLEAVRIRRQEEMQAEYLRIQRENEAARIRRDAEYARLRAEAERERTRRENEEWNRNRANYARMRAQEAAARMDRQQQQQQQREERGGCLILWKGPADLVESERRKKEDQGQELTEEAANTEKLRQQEKARRRLELEEQFRKEGAECTVAEEKAAAAARAKRERLERERTARANLELNRRQEAAVVEQYLVSDAAGLITCSTGLEVQHVVAGFDLCRITIKNLPTNVTHAEIADLFAQQGADATEFFVYRVNNDSATCASGQGGKSEAIALANTECGQAVVTALDGVRFREERIKVKVNERVSWEAMEAGAEHPGPVEPSITVSWGDPETIVATYTSHRLARANAERINGQVFHGRRLYATLDQGPPQLNTTSIKIAGWPHAEIYHPSFVPFVAPDWVDVCLQAIPTRDRAMIYAMVSSRKGVRMETYDFLAAVDACEQNYVKVSFDNWENAKQAQKFLNRKKLNGGISLRAWYPKPRQHTIRIPRLQYRAQKKMWDVLAEAGQESDAQVEISPSDHGSFVFVNITGDDKKAADSLKIRVESLAGGEQLSATYWHPSFLSDKDSKTLFDHVRRKTCVFVHRDFGMHSLKVYGEPGKVKEAKHLIKEEVDQLARARLETRRLIPPASMHYFIREGLARLRELFGRRNISLNLITRQIIIKGGEEAHYHLQHLINKSHIKRELGDTLPLADALQGGEKSCALCFNDTGNGEELGCGHRYCADCLREFLESARELEADHLNFPLVCPAIVDKSMCNVPVAIPLLRAFLTPQAFENLVEAAFTSYLKKHPQELGYCTTLDCKQVYRRWPSTCDEEAHEDMMCEQWCRESRSSGKYHTIVEKRGYKISLQENYNKEQNGPFLLVGVAGNQSVHLECAGSIKHHQDVALGPTASFSIFKMGMDSAVYKPPHLRAGRSGHNLPPAQRASQACAQLEDGKGPELVEEVKSACRPPQLRDGQASPTRALTSEEKIHKREERRLEQAQREEQERQRKKKKEQQEAIQRAQEKQQHREEQLELEQAARANLEEKRQRDAAVVEQYLISDAAGLITCSAGLEVQHVVAGFDLCRITIKNLPKNATRAEIADLFAQQGINSTEFYVHQVNEDTATVTHGSRQGGKLEATVLANAEYGRAIAIGLDDIDFREERIKFEVSESVSWNAMEVDEAGRAGPFITISWTALEGTIVAAYIYHTQAQANAERIDGRVFQGHRLRAVLDREPLGGIQQLATDTANVKITGWPLAAVHDPKFEAFIRGDLCYPIHMRVKSFEHQETRDAVYAMVSTREGVRIESYRLLRTTGSAEEGKVKVHFDEWEQAKHAQNFFDNKKLNTGVSLRSWHPNPHEYSIRIPKLQYLAQKRMWDALAKQELERDAQVEISTSNRGGFVFIKVIGDNKRAAGLLKVRVENLVTGERLAPEYWYPSFFLNRDSVVLFERIRQQTGVFAQEDFKTRSLKVYGESDRVREAKDLIREEVDRLAQVETTRLIPRASIAYFMHEGIARLQELLGTENVNLNLVTRRISIKGGEEARHHLQRLLDESCAQTAFGAGVLPLAGIIENRETSCPVCLNDTTTGEELGCGHRYCADCLRSCLKSAVETKGCKFPIVCIAVNDDETMCNVPMPIPFLRAFLMPQAFENLVETAFASYLERNPKELKYCTTPDCKQVYRCCSSSDTGEKKASSPALHCPSCFSSICPVCGEETHEGMTCEERRIHHDPAEQDHLNDELAERNGYKRCPHCRLLTEKIEGCNHMQCKPGCGAHFCWRCLAVFDTSDETYRHMREVHGGIHDVMPPGVEVIDAFAEPRNMFLEQLVALQEIQRRREEIAQREEQEAQRRRDEALRRIERRRQDGVQAELERQLQDEVANQARREVEQRAEAEHERRHRNIIQREVEVPAREEEEDRGYCIVIILPRTTTMSLPETQVSGRDPPGSKKFARGGKNGAVGQCKFYQSPAGCRFGTRCKFQHVQGGRSPSIQSTEEYPTSPLIGVSSSIATQAPSLSKNETCSLVTNNSQGICKSYRVTGRCRIGPDCKFQHIRDQLAASSEQLEDDPPTIPPFQSESTSIEEFQRGQETSNRGSDNQLVPTSPIASSSTKSIPFAPPSEPLVSVRHGICRFYLQGGHCRFGTSCKFRHVRGEQVASIQEGPKSLNVVESPSISPVSLSINTDDASSNNAPKHVPSEGQISTAESDGKRPVMTTIPVDPVLSSVHSQKPPCYVWKRAGACPRGDRCRFQHATQDPVGRLEFERGQKEAERLSEELAAGVRGQQEQVRRRLELEEQRRRQDEERNAAEERAAMEARAREEEQHRADQARREEQERKRTEKKERQEAARRAREEQSRLERERRAAEERRRREERLERERVALANLEAKRRRDAAVVEQYLVSDAAGLVTCSAGLEVRHVVAGFDLCKIIIKNLPKNATRAEIADLFIQQGVHTTEFYIFQVKDDPMKHGAKLEAIVIANAEYGQAIAAGLDEIEFRNEKLKFEVSENVSHNAMAAGGAGRGAPFITISWRAPLETIIAMFATEEGARGCVQRINSQTLDGHRIRASLDQGPANVAAHAISTKVKVTGWPILRMYDREFAAFLGSQPLSLKALRTAPYNHEVIINTLRARVSTQRGVQMGTYEFLPTTGNAGAGSGVEWKIKVQFDDWEDARSALAVFDRKKLDGGPYMHAWHPKILQYLIRIPAQQYQSQRKIWDALAEKKPGVDAHVVANYGDRGDVVFVKVVGDDKKAAGSLKVRVESLIAGERLGATYWHSSFFSNRDTRPLFERVQREAKVFVRSDFKTRSLKVYGEPERVEEAKRLIKEEVDRLAQLETRRLIPPASMRYFVREGVARLRELVGAENVELNLITREMTIKGGEEARHHLQRLIEESHERRVLGDALPLADAVGNGEKSCPVCLNDTTTGEELGCGHRYCADCLRDFLKSAGETKDFNFPLVCLATVDNAMCNVPVAIPLLRAFLTPQAFENLVEAAFTSYLEKHPEELKYCTTPDCKQIYRRCPSNGAGKKKVRSDTLQCPSCFSSICPACDEEAHEGMTCEERRIQSDPAEQERLNDELATRSGYKRCPRCRIMMEKTMGCNHMTCRCGAHICWRCMAVFDVGQQVYDHMNAAHGGIYDQTPAGVQEARGIAQPNVNLVQEQVEAFAEIERLRAARARWQEYIRGNAEAEERARRERAARIEREEEAARIRRQQQLANQQTFEVERDRIRREIAARNAAAARAQQEERGGWCIVM</sequence>
<feature type="region of interest" description="Disordered" evidence="11">
    <location>
        <begin position="397"/>
        <end position="418"/>
    </location>
</feature>
<organism evidence="15 16">
    <name type="scientific">Cyclocybe aegerita</name>
    <name type="common">Black poplar mushroom</name>
    <name type="synonym">Agrocybe aegerita</name>
    <dbReference type="NCBI Taxonomy" id="1973307"/>
    <lineage>
        <taxon>Eukaryota</taxon>
        <taxon>Fungi</taxon>
        <taxon>Dikarya</taxon>
        <taxon>Basidiomycota</taxon>
        <taxon>Agaricomycotina</taxon>
        <taxon>Agaricomycetes</taxon>
        <taxon>Agaricomycetidae</taxon>
        <taxon>Agaricales</taxon>
        <taxon>Agaricineae</taxon>
        <taxon>Bolbitiaceae</taxon>
        <taxon>Cyclocybe</taxon>
    </lineage>
</organism>
<evidence type="ECO:0000256" key="7">
    <source>
        <dbReference type="ARBA" id="ARBA00022786"/>
    </source>
</evidence>
<feature type="compositionally biased region" description="Low complexity" evidence="11">
    <location>
        <begin position="1302"/>
        <end position="1318"/>
    </location>
</feature>
<dbReference type="SMART" id="SM00356">
    <property type="entry name" value="ZnF_C3H1"/>
    <property type="match status" value="7"/>
</dbReference>
<feature type="domain" description="C3H1-type" evidence="13">
    <location>
        <begin position="3435"/>
        <end position="3462"/>
    </location>
</feature>
<evidence type="ECO:0000313" key="16">
    <source>
        <dbReference type="Proteomes" id="UP000467700"/>
    </source>
</evidence>
<feature type="coiled-coil region" evidence="10">
    <location>
        <begin position="4389"/>
        <end position="4449"/>
    </location>
</feature>
<dbReference type="InterPro" id="IPR018957">
    <property type="entry name" value="Znf_C3HC4_RING-type"/>
</dbReference>
<feature type="domain" description="C3H1-type" evidence="13">
    <location>
        <begin position="3333"/>
        <end position="3361"/>
    </location>
</feature>
<feature type="zinc finger region" description="C3H1-type" evidence="9">
    <location>
        <begin position="176"/>
        <end position="204"/>
    </location>
</feature>
<dbReference type="PANTHER" id="PTHR11685">
    <property type="entry name" value="RBR FAMILY RING FINGER AND IBR DOMAIN-CONTAINING"/>
    <property type="match status" value="1"/>
</dbReference>
<feature type="domain" description="C3H1-type" evidence="13">
    <location>
        <begin position="3166"/>
        <end position="3194"/>
    </location>
</feature>
<dbReference type="GO" id="GO:0061630">
    <property type="term" value="F:ubiquitin protein ligase activity"/>
    <property type="evidence" value="ECO:0007669"/>
    <property type="project" value="UniProtKB-EC"/>
</dbReference>
<dbReference type="InterPro" id="IPR044066">
    <property type="entry name" value="TRIAD_supradom"/>
</dbReference>
<proteinExistence type="predicted"/>
<dbReference type="InterPro" id="IPR041367">
    <property type="entry name" value="Znf-CCCH_4"/>
</dbReference>
<feature type="zinc finger region" description="C3H1-type" evidence="9">
    <location>
        <begin position="3435"/>
        <end position="3462"/>
    </location>
</feature>
<feature type="region of interest" description="Disordered" evidence="11">
    <location>
        <begin position="3269"/>
        <end position="3327"/>
    </location>
</feature>
<dbReference type="InterPro" id="IPR012677">
    <property type="entry name" value="Nucleotide-bd_a/b_plait_sf"/>
</dbReference>
<feature type="region of interest" description="Disordered" evidence="11">
    <location>
        <begin position="47"/>
        <end position="93"/>
    </location>
</feature>
<dbReference type="InterPro" id="IPR002867">
    <property type="entry name" value="IBR_dom"/>
</dbReference>
<dbReference type="InterPro" id="IPR013083">
    <property type="entry name" value="Znf_RING/FYVE/PHD"/>
</dbReference>
<feature type="compositionally biased region" description="Basic and acidic residues" evidence="11">
    <location>
        <begin position="2236"/>
        <end position="2246"/>
    </location>
</feature>
<feature type="region of interest" description="Disordered" evidence="11">
    <location>
        <begin position="273"/>
        <end position="350"/>
    </location>
</feature>
<feature type="region of interest" description="Disordered" evidence="11">
    <location>
        <begin position="203"/>
        <end position="260"/>
    </location>
</feature>
<keyword evidence="5" id="KW-0677">Repeat</keyword>
<feature type="zinc finger region" description="C3H1-type" evidence="9">
    <location>
        <begin position="3166"/>
        <end position="3194"/>
    </location>
</feature>
<feature type="region of interest" description="Disordered" evidence="11">
    <location>
        <begin position="124"/>
        <end position="147"/>
    </location>
</feature>
<accession>A0A8S0X2L4</accession>
<feature type="domain" description="RING-type" evidence="14">
    <location>
        <begin position="946"/>
        <end position="1149"/>
    </location>
</feature>
<feature type="compositionally biased region" description="Basic and acidic residues" evidence="11">
    <location>
        <begin position="1338"/>
        <end position="1347"/>
    </location>
</feature>
<dbReference type="SMART" id="SM00184">
    <property type="entry name" value="RING"/>
    <property type="match status" value="4"/>
</dbReference>
<dbReference type="InterPro" id="IPR000571">
    <property type="entry name" value="Znf_CCCH"/>
</dbReference>
<keyword evidence="10" id="KW-0175">Coiled coil</keyword>
<dbReference type="PROSITE" id="PS50103">
    <property type="entry name" value="ZF_C3H1"/>
    <property type="match status" value="7"/>
</dbReference>
<dbReference type="GO" id="GO:0008270">
    <property type="term" value="F:zinc ion binding"/>
    <property type="evidence" value="ECO:0007669"/>
    <property type="project" value="UniProtKB-KW"/>
</dbReference>
<feature type="coiled-coil region" evidence="10">
    <location>
        <begin position="3040"/>
        <end position="3106"/>
    </location>
</feature>
<dbReference type="InterPro" id="IPR013087">
    <property type="entry name" value="Znf_C2H2_type"/>
</dbReference>
<dbReference type="PROSITE" id="PS51873">
    <property type="entry name" value="TRIAD"/>
    <property type="match status" value="3"/>
</dbReference>